<dbReference type="AlphaFoldDB" id="A0A8H6F7T8"/>
<keyword evidence="8" id="KW-1185">Reference proteome</keyword>
<organism evidence="7 8">
    <name type="scientific">Letharia lupina</name>
    <dbReference type="NCBI Taxonomy" id="560253"/>
    <lineage>
        <taxon>Eukaryota</taxon>
        <taxon>Fungi</taxon>
        <taxon>Dikarya</taxon>
        <taxon>Ascomycota</taxon>
        <taxon>Pezizomycotina</taxon>
        <taxon>Lecanoromycetes</taxon>
        <taxon>OSLEUM clade</taxon>
        <taxon>Lecanoromycetidae</taxon>
        <taxon>Lecanorales</taxon>
        <taxon>Lecanorineae</taxon>
        <taxon>Parmeliaceae</taxon>
        <taxon>Letharia</taxon>
    </lineage>
</organism>
<dbReference type="PANTHER" id="PTHR10869">
    <property type="entry name" value="PROLYL 4-HYDROXYLASE ALPHA SUBUNIT"/>
    <property type="match status" value="1"/>
</dbReference>
<comment type="caution">
    <text evidence="7">The sequence shown here is derived from an EMBL/GenBank/DDBJ whole genome shotgun (WGS) entry which is preliminary data.</text>
</comment>
<reference evidence="7 8" key="1">
    <citation type="journal article" date="2020" name="Genomics">
        <title>Complete, high-quality genomes from long-read metagenomic sequencing of two wolf lichen thalli reveals enigmatic genome architecture.</title>
        <authorList>
            <person name="McKenzie S.K."/>
            <person name="Walston R.F."/>
            <person name="Allen J.L."/>
        </authorList>
    </citation>
    <scope>NUCLEOTIDE SEQUENCE [LARGE SCALE GENOMIC DNA]</scope>
    <source>
        <strain evidence="7">WasteWater1</strain>
    </source>
</reference>
<dbReference type="Gene3D" id="2.60.120.620">
    <property type="entry name" value="q2cbj1_9rhob like domain"/>
    <property type="match status" value="1"/>
</dbReference>
<proteinExistence type="predicted"/>
<dbReference type="GeneID" id="59334206"/>
<evidence type="ECO:0000256" key="1">
    <source>
        <dbReference type="ARBA" id="ARBA00001961"/>
    </source>
</evidence>
<gene>
    <name evidence="7" type="ORF">HO133_005801</name>
</gene>
<sequence>MTTFTIPQDFLSGPSPQVQKSDVDFRYTELPEYEGRYATVLDNVFTKDECDTLVRAAEAQSNGTWEQAMINIGGGAQALMTDTRDCGRIIWDDTEVVERIWSRVKDLVPEIESLKGMARVTGNGPAMRGETWKMTRLNERMRFLKYGAGQYFKPHNDGCYVTPDGKEISFYTLHLYLNESNPTNKLQGGATTFHSYNMQRSLDVDPKVGRVLIFQHRDLLHSGADVTGGTKLTLRTDLMYGKVKK</sequence>
<dbReference type="InterPro" id="IPR044862">
    <property type="entry name" value="Pro_4_hyd_alph_FE2OG_OXY"/>
</dbReference>
<dbReference type="GO" id="GO:0005506">
    <property type="term" value="F:iron ion binding"/>
    <property type="evidence" value="ECO:0007669"/>
    <property type="project" value="InterPro"/>
</dbReference>
<dbReference type="Pfam" id="PF13640">
    <property type="entry name" value="2OG-FeII_Oxy_3"/>
    <property type="match status" value="1"/>
</dbReference>
<protein>
    <recommendedName>
        <fullName evidence="6">Prolyl 4-hydroxylase alpha subunit domain-containing protein</fullName>
    </recommendedName>
</protein>
<keyword evidence="5" id="KW-0408">Iron</keyword>
<dbReference type="SUPFAM" id="SSF51197">
    <property type="entry name" value="Clavaminate synthase-like"/>
    <property type="match status" value="1"/>
</dbReference>
<evidence type="ECO:0000256" key="3">
    <source>
        <dbReference type="ARBA" id="ARBA00022964"/>
    </source>
</evidence>
<keyword evidence="2" id="KW-0479">Metal-binding</keyword>
<evidence type="ECO:0000313" key="8">
    <source>
        <dbReference type="Proteomes" id="UP000593566"/>
    </source>
</evidence>
<evidence type="ECO:0000259" key="6">
    <source>
        <dbReference type="SMART" id="SM00702"/>
    </source>
</evidence>
<comment type="cofactor">
    <cofactor evidence="1">
        <name>L-ascorbate</name>
        <dbReference type="ChEBI" id="CHEBI:38290"/>
    </cofactor>
</comment>
<dbReference type="EMBL" id="JACCJB010000022">
    <property type="protein sequence ID" value="KAF6218452.1"/>
    <property type="molecule type" value="Genomic_DNA"/>
</dbReference>
<evidence type="ECO:0000256" key="4">
    <source>
        <dbReference type="ARBA" id="ARBA00023002"/>
    </source>
</evidence>
<keyword evidence="4" id="KW-0560">Oxidoreductase</keyword>
<accession>A0A8H6F7T8</accession>
<evidence type="ECO:0000256" key="2">
    <source>
        <dbReference type="ARBA" id="ARBA00022723"/>
    </source>
</evidence>
<name>A0A8H6F7T8_9LECA</name>
<evidence type="ECO:0000313" key="7">
    <source>
        <dbReference type="EMBL" id="KAF6218452.1"/>
    </source>
</evidence>
<evidence type="ECO:0000256" key="5">
    <source>
        <dbReference type="ARBA" id="ARBA00023004"/>
    </source>
</evidence>
<dbReference type="SMART" id="SM00702">
    <property type="entry name" value="P4Hc"/>
    <property type="match status" value="1"/>
</dbReference>
<dbReference type="GO" id="GO:0005783">
    <property type="term" value="C:endoplasmic reticulum"/>
    <property type="evidence" value="ECO:0007669"/>
    <property type="project" value="TreeGrafter"/>
</dbReference>
<dbReference type="RefSeq" id="XP_037147887.1">
    <property type="nucleotide sequence ID" value="XM_037296706.1"/>
</dbReference>
<dbReference type="GO" id="GO:0004656">
    <property type="term" value="F:procollagen-proline 4-dioxygenase activity"/>
    <property type="evidence" value="ECO:0007669"/>
    <property type="project" value="TreeGrafter"/>
</dbReference>
<dbReference type="GO" id="GO:0031418">
    <property type="term" value="F:L-ascorbic acid binding"/>
    <property type="evidence" value="ECO:0007669"/>
    <property type="project" value="InterPro"/>
</dbReference>
<keyword evidence="3" id="KW-0223">Dioxygenase</keyword>
<dbReference type="Proteomes" id="UP000593566">
    <property type="component" value="Unassembled WGS sequence"/>
</dbReference>
<dbReference type="InterPro" id="IPR045054">
    <property type="entry name" value="P4HA-like"/>
</dbReference>
<feature type="domain" description="Prolyl 4-hydroxylase alpha subunit" evidence="6">
    <location>
        <begin position="36"/>
        <end position="239"/>
    </location>
</feature>
<dbReference type="PANTHER" id="PTHR10869:SF241">
    <property type="entry name" value="FE2OG DIOXYGENASE DOMAIN-CONTAINING PROTEIN"/>
    <property type="match status" value="1"/>
</dbReference>
<dbReference type="InterPro" id="IPR006620">
    <property type="entry name" value="Pro_4_hyd_alph"/>
</dbReference>